<protein>
    <submittedName>
        <fullName evidence="1">Uncharacterized protein</fullName>
    </submittedName>
</protein>
<reference evidence="1 2" key="1">
    <citation type="journal article" date="2015" name="Genome Biol. Evol.">
        <title>Comparative Genomics of a Bacterivorous Green Alga Reveals Evolutionary Causalities and Consequences of Phago-Mixotrophic Mode of Nutrition.</title>
        <authorList>
            <person name="Burns J.A."/>
            <person name="Paasch A."/>
            <person name="Narechania A."/>
            <person name="Kim E."/>
        </authorList>
    </citation>
    <scope>NUCLEOTIDE SEQUENCE [LARGE SCALE GENOMIC DNA]</scope>
    <source>
        <strain evidence="1 2">PLY_AMNH</strain>
    </source>
</reference>
<organism evidence="1 2">
    <name type="scientific">Cymbomonas tetramitiformis</name>
    <dbReference type="NCBI Taxonomy" id="36881"/>
    <lineage>
        <taxon>Eukaryota</taxon>
        <taxon>Viridiplantae</taxon>
        <taxon>Chlorophyta</taxon>
        <taxon>Pyramimonadophyceae</taxon>
        <taxon>Pyramimonadales</taxon>
        <taxon>Pyramimonadaceae</taxon>
        <taxon>Cymbomonas</taxon>
    </lineage>
</organism>
<gene>
    <name evidence="1" type="ORF">CYMTET_26963</name>
</gene>
<evidence type="ECO:0000313" key="2">
    <source>
        <dbReference type="Proteomes" id="UP001190700"/>
    </source>
</evidence>
<evidence type="ECO:0000313" key="1">
    <source>
        <dbReference type="EMBL" id="KAK3264287.1"/>
    </source>
</evidence>
<dbReference type="AlphaFoldDB" id="A0AAE0KXG8"/>
<comment type="caution">
    <text evidence="1">The sequence shown here is derived from an EMBL/GenBank/DDBJ whole genome shotgun (WGS) entry which is preliminary data.</text>
</comment>
<name>A0AAE0KXG8_9CHLO</name>
<keyword evidence="2" id="KW-1185">Reference proteome</keyword>
<dbReference type="Proteomes" id="UP001190700">
    <property type="component" value="Unassembled WGS sequence"/>
</dbReference>
<dbReference type="EMBL" id="LGRX02014658">
    <property type="protein sequence ID" value="KAK3264287.1"/>
    <property type="molecule type" value="Genomic_DNA"/>
</dbReference>
<sequence>MAACLEKIEAALKHKTRAGRGLGRSAEQSAGNYHEYRDCPFGGKGAGSGTAAFCMPVDDEDGAETMHTLALCHNFQVAANDGADAFATAVQHYGAPAVIADDQGTGGVEAKAMEEKVGVSFAQTSLVVDDDASTHDEPAGAFCGSGALAPGVPQQVVSGAAEGTASASQVASSGAGRAEMSDHEIRARVSAAACGPRPTGYFMASIAAPTEEFAGLRLHSAVGHRHGSFGLTLFFSLASSLCFCFGIVGAAAGYGGAVIDNEDFNSVTNVSPVMCIGQLCLYPGFDSLSPVVQEQLLQVVGSAAAAAAQCYDAACTSAAASGYGGTPDRQATELEVSNCPS</sequence>
<accession>A0AAE0KXG8</accession>
<proteinExistence type="predicted"/>